<sequence>MEIPLSPERVTTRAAAKRFAAERHRDLRAKQARRTKAQPQHTRPAQPALEAALAELDAVADGAFESLASALENHIAVNPHHSLTEAWNALVDCSDVGDIFMVDWTMDSTVSSSGESTPFTARTPTDLDAARHGLRVQQEQPAVPGAGLHHAPEYFAPQASPEGTLRRSPRKKKVA</sequence>
<name>A0A9P3G4U3_9APHY</name>
<accession>A0A9P3G4U3</accession>
<dbReference type="AlphaFoldDB" id="A0A9P3G4U3"/>
<evidence type="ECO:0000256" key="1">
    <source>
        <dbReference type="SAM" id="MobiDB-lite"/>
    </source>
</evidence>
<evidence type="ECO:0000313" key="3">
    <source>
        <dbReference type="Proteomes" id="UP000703269"/>
    </source>
</evidence>
<evidence type="ECO:0000313" key="2">
    <source>
        <dbReference type="EMBL" id="GJE88127.1"/>
    </source>
</evidence>
<feature type="region of interest" description="Disordered" evidence="1">
    <location>
        <begin position="134"/>
        <end position="175"/>
    </location>
</feature>
<dbReference type="Proteomes" id="UP000703269">
    <property type="component" value="Unassembled WGS sequence"/>
</dbReference>
<proteinExistence type="predicted"/>
<feature type="compositionally biased region" description="Basic and acidic residues" evidence="1">
    <location>
        <begin position="19"/>
        <end position="29"/>
    </location>
</feature>
<dbReference type="EMBL" id="BPQB01000008">
    <property type="protein sequence ID" value="GJE88127.1"/>
    <property type="molecule type" value="Genomic_DNA"/>
</dbReference>
<feature type="region of interest" description="Disordered" evidence="1">
    <location>
        <begin position="1"/>
        <end position="44"/>
    </location>
</feature>
<reference evidence="2 3" key="1">
    <citation type="submission" date="2021-08" db="EMBL/GenBank/DDBJ databases">
        <title>Draft Genome Sequence of Phanerochaete sordida strain YK-624.</title>
        <authorList>
            <person name="Mori T."/>
            <person name="Dohra H."/>
            <person name="Suzuki T."/>
            <person name="Kawagishi H."/>
            <person name="Hirai H."/>
        </authorList>
    </citation>
    <scope>NUCLEOTIDE SEQUENCE [LARGE SCALE GENOMIC DNA]</scope>
    <source>
        <strain evidence="2 3">YK-624</strain>
    </source>
</reference>
<gene>
    <name evidence="2" type="ORF">PsYK624_042100</name>
</gene>
<protein>
    <submittedName>
        <fullName evidence="2">Uncharacterized protein</fullName>
    </submittedName>
</protein>
<comment type="caution">
    <text evidence="2">The sequence shown here is derived from an EMBL/GenBank/DDBJ whole genome shotgun (WGS) entry which is preliminary data.</text>
</comment>
<keyword evidence="3" id="KW-1185">Reference proteome</keyword>
<organism evidence="2 3">
    <name type="scientific">Phanerochaete sordida</name>
    <dbReference type="NCBI Taxonomy" id="48140"/>
    <lineage>
        <taxon>Eukaryota</taxon>
        <taxon>Fungi</taxon>
        <taxon>Dikarya</taxon>
        <taxon>Basidiomycota</taxon>
        <taxon>Agaricomycotina</taxon>
        <taxon>Agaricomycetes</taxon>
        <taxon>Polyporales</taxon>
        <taxon>Phanerochaetaceae</taxon>
        <taxon>Phanerochaete</taxon>
    </lineage>
</organism>